<dbReference type="PANTHER" id="PTHR46026">
    <property type="entry name" value="RHO-TYPE GUANINE NUCLEOTIDE EXCHANGE FACTOR, ISOFORM F"/>
    <property type="match status" value="1"/>
</dbReference>
<dbReference type="OrthoDB" id="207120at2759"/>
<dbReference type="CDD" id="cd11887">
    <property type="entry name" value="SH3_Bbc1"/>
    <property type="match status" value="1"/>
</dbReference>
<feature type="compositionally biased region" description="Basic and acidic residues" evidence="3">
    <location>
        <begin position="444"/>
        <end position="456"/>
    </location>
</feature>
<reference evidence="6" key="3">
    <citation type="submission" date="2025-08" db="UniProtKB">
        <authorList>
            <consortium name="RefSeq"/>
        </authorList>
    </citation>
    <scope>IDENTIFICATION</scope>
    <source>
        <strain evidence="6">CBS 342.82</strain>
    </source>
</reference>
<feature type="compositionally biased region" description="Low complexity" evidence="3">
    <location>
        <begin position="158"/>
        <end position="175"/>
    </location>
</feature>
<evidence type="ECO:0000256" key="3">
    <source>
        <dbReference type="SAM" id="MobiDB-lite"/>
    </source>
</evidence>
<feature type="compositionally biased region" description="Acidic residues" evidence="3">
    <location>
        <begin position="382"/>
        <end position="400"/>
    </location>
</feature>
<dbReference type="InterPro" id="IPR057402">
    <property type="entry name" value="AIM3_BBC1_C"/>
</dbReference>
<evidence type="ECO:0000313" key="6">
    <source>
        <dbReference type="RefSeq" id="XP_033456036.1"/>
    </source>
</evidence>
<dbReference type="Pfam" id="PF25459">
    <property type="entry name" value="AIM3_BBC1_C"/>
    <property type="match status" value="1"/>
</dbReference>
<reference evidence="6" key="1">
    <citation type="submission" date="2020-01" db="EMBL/GenBank/DDBJ databases">
        <authorList>
            <consortium name="DOE Joint Genome Institute"/>
            <person name="Haridas S."/>
            <person name="Albert R."/>
            <person name="Binder M."/>
            <person name="Bloem J."/>
            <person name="Labutti K."/>
            <person name="Salamov A."/>
            <person name="Andreopoulos B."/>
            <person name="Baker S.E."/>
            <person name="Barry K."/>
            <person name="Bills G."/>
            <person name="Bluhm B.H."/>
            <person name="Cannon C."/>
            <person name="Castanera R."/>
            <person name="Culley D.E."/>
            <person name="Daum C."/>
            <person name="Ezra D."/>
            <person name="Gonzalez J.B."/>
            <person name="Henrissat B."/>
            <person name="Kuo A."/>
            <person name="Liang C."/>
            <person name="Lipzen A."/>
            <person name="Lutzoni F."/>
            <person name="Magnuson J."/>
            <person name="Mondo S."/>
            <person name="Nolan M."/>
            <person name="Ohm R."/>
            <person name="Pangilinan J."/>
            <person name="Park H.-J."/>
            <person name="Ramirez L."/>
            <person name="Alfaro M."/>
            <person name="Sun H."/>
            <person name="Tritt A."/>
            <person name="Yoshinaga Y."/>
            <person name="Zwiers L.-H."/>
            <person name="Turgeon B.G."/>
            <person name="Goodwin S.B."/>
            <person name="Spatafora J.W."/>
            <person name="Crous P.W."/>
            <person name="Grigoriev I.V."/>
        </authorList>
    </citation>
    <scope>NUCLEOTIDE SEQUENCE</scope>
    <source>
        <strain evidence="6">CBS 342.82</strain>
    </source>
</reference>
<dbReference type="RefSeq" id="XP_033456036.1">
    <property type="nucleotide sequence ID" value="XM_033602695.1"/>
</dbReference>
<evidence type="ECO:0000256" key="1">
    <source>
        <dbReference type="ARBA" id="ARBA00022443"/>
    </source>
</evidence>
<accession>A0A6J3LT93</accession>
<reference evidence="6" key="2">
    <citation type="submission" date="2020-04" db="EMBL/GenBank/DDBJ databases">
        <authorList>
            <consortium name="NCBI Genome Project"/>
        </authorList>
    </citation>
    <scope>NUCLEOTIDE SEQUENCE</scope>
    <source>
        <strain evidence="6">CBS 342.82</strain>
    </source>
</reference>
<feature type="compositionally biased region" description="Acidic residues" evidence="3">
    <location>
        <begin position="523"/>
        <end position="533"/>
    </location>
</feature>
<feature type="region of interest" description="Disordered" evidence="3">
    <location>
        <begin position="215"/>
        <end position="888"/>
    </location>
</feature>
<dbReference type="PANTHER" id="PTHR46026:SF1">
    <property type="entry name" value="RHO-TYPE GUANINE NUCLEOTIDE EXCHANGE FACTOR, ISOFORM F"/>
    <property type="match status" value="1"/>
</dbReference>
<feature type="compositionally biased region" description="Basic and acidic residues" evidence="3">
    <location>
        <begin position="792"/>
        <end position="805"/>
    </location>
</feature>
<protein>
    <recommendedName>
        <fullName evidence="4">SH3 domain-containing protein</fullName>
    </recommendedName>
</protein>
<keyword evidence="1 2" id="KW-0728">SH3 domain</keyword>
<keyword evidence="5" id="KW-1185">Reference proteome</keyword>
<dbReference type="AlphaFoldDB" id="A0A6J3LT93"/>
<organism evidence="6">
    <name type="scientific">Dissoconium aciculare CBS 342.82</name>
    <dbReference type="NCBI Taxonomy" id="1314786"/>
    <lineage>
        <taxon>Eukaryota</taxon>
        <taxon>Fungi</taxon>
        <taxon>Dikarya</taxon>
        <taxon>Ascomycota</taxon>
        <taxon>Pezizomycotina</taxon>
        <taxon>Dothideomycetes</taxon>
        <taxon>Dothideomycetidae</taxon>
        <taxon>Mycosphaerellales</taxon>
        <taxon>Dissoconiaceae</taxon>
        <taxon>Dissoconium</taxon>
    </lineage>
</organism>
<dbReference type="SMART" id="SM00326">
    <property type="entry name" value="SH3"/>
    <property type="match status" value="1"/>
</dbReference>
<feature type="compositionally biased region" description="Basic and acidic residues" evidence="3">
    <location>
        <begin position="234"/>
        <end position="251"/>
    </location>
</feature>
<dbReference type="Gene3D" id="2.30.30.40">
    <property type="entry name" value="SH3 Domains"/>
    <property type="match status" value="1"/>
</dbReference>
<feature type="compositionally biased region" description="Acidic residues" evidence="3">
    <location>
        <begin position="310"/>
        <end position="322"/>
    </location>
</feature>
<dbReference type="Proteomes" id="UP000504637">
    <property type="component" value="Unplaced"/>
</dbReference>
<feature type="compositionally biased region" description="Basic and acidic residues" evidence="3">
    <location>
        <begin position="731"/>
        <end position="744"/>
    </location>
</feature>
<dbReference type="GeneID" id="54360495"/>
<gene>
    <name evidence="6" type="ORF">K489DRAFT_364193</name>
</gene>
<feature type="compositionally biased region" description="Basic and acidic residues" evidence="3">
    <location>
        <begin position="559"/>
        <end position="569"/>
    </location>
</feature>
<feature type="compositionally biased region" description="Acidic residues" evidence="3">
    <location>
        <begin position="421"/>
        <end position="443"/>
    </location>
</feature>
<proteinExistence type="predicted"/>
<dbReference type="InterPro" id="IPR036028">
    <property type="entry name" value="SH3-like_dom_sf"/>
</dbReference>
<dbReference type="InterPro" id="IPR001452">
    <property type="entry name" value="SH3_domain"/>
</dbReference>
<evidence type="ECO:0000256" key="2">
    <source>
        <dbReference type="PROSITE-ProRule" id="PRU00192"/>
    </source>
</evidence>
<name>A0A6J3LT93_9PEZI</name>
<dbReference type="Pfam" id="PF00018">
    <property type="entry name" value="SH3_1"/>
    <property type="match status" value="1"/>
</dbReference>
<dbReference type="InterPro" id="IPR035552">
    <property type="entry name" value="Mti1_SH3"/>
</dbReference>
<feature type="compositionally biased region" description="Basic and acidic residues" evidence="3">
    <location>
        <begin position="326"/>
        <end position="345"/>
    </location>
</feature>
<feature type="domain" description="SH3" evidence="4">
    <location>
        <begin position="2"/>
        <end position="66"/>
    </location>
</feature>
<sequence length="1155" mass="124617">MASLFKVKALYDFEAKEEDDLGFPGGQIIDVTEVVDDNWLEGKYTDTDGNIQSGIFPREFVEKYEPPLPARPTRPARKQETGTPQPPQNISNQTEEKEVDGEETEAPAPVSALPATASLPTRSTEDARPSNPRTTSQAREPPTAAAPVATQRSVPDEPAASTTAAKKPPPVAAKSNAFKDRIAAFNQSAAQPLVPMMPGKPRANDFIKKPFVAPPPSASAYVPPPKIEPVVRPYHREEDPEIIRKQEENHAAAEAAGLTNDGPTEGEDVPKPTSLKERIALLQQQQLEQAQRLSSKPTKKAPVKKQSESSEYDQANEEDEALAEQFRSREPTKRQSVDIARERPRIPSAQRRPADNIASLPVPEHDIVSDGNEADQSAAGETTEDDADTIGPQDDDDDDREVPAPLSALRAPGAPKHEADVGEEEGAVETGDEEQDEEEEIDEETRRKMELRERMAKMSGGFGMPGMINPLAGLPRRAPPPKKTSTNSTEDAAMSSPPLPQHHPRIPVMPIPELPKVASPQPEDPEDEEDEEQGNQIPLPIRRSMAEERPGAPPVPRGKRSETDMDANKIADNLLDSRPPPVPQRDLSSPPAVSAPNLPSGAGTLPEARPVPPPPQAAISPGPGSESDDEASIHATSVADGLVALPPRPPSNRMAPPNTNEVGTSVSEKRASRVPPPIPSGAQAAVSRPPPPPPPGTLSRRTTDLSLAEEQGRGESDYEGDYDTDIASGANHKEALKAHLRESSIDDGSTVADEPLSSPILSPRAVPPPPPPHDTRKSVDVTRAPPPIPPSRADDYDPYRADEIRSPPPVPTSAPTAPPPPPRSYERQGSVSARAAARQSLDANRTLTAASLAPEAASPGGRTSLDVSRSATVRRSGEQSRPSFEGSSIAAEIPLDEDTPWWTASQPLPPVLQPRRNIDILTEMEESTATKRGGQSVVTKNIYILFSDYSETTISAKYDPRAPLECELQQDHKAAPARARQDQLESYWQRFGRSIADKADALAHGGKKDAAVAGDGTPTGFVAELIKAHTDALQPVGVKSYGALVYANLGNATTQQFDEIRPGDIVTLRSAKFEGHHGAMKTKYRQEYGASHVAVVEEWDGTKKAIRIWEQGREVADGKKDKKTAGIKSDKLRLADLRSGEVLVWRVVGRDYVGW</sequence>
<evidence type="ECO:0000313" key="5">
    <source>
        <dbReference type="Proteomes" id="UP000504637"/>
    </source>
</evidence>
<feature type="compositionally biased region" description="Basic and acidic residues" evidence="3">
    <location>
        <begin position="268"/>
        <end position="279"/>
    </location>
</feature>
<evidence type="ECO:0000259" key="4">
    <source>
        <dbReference type="PROSITE" id="PS50002"/>
    </source>
</evidence>
<feature type="compositionally biased region" description="Pro residues" evidence="3">
    <location>
        <begin position="497"/>
        <end position="513"/>
    </location>
</feature>
<dbReference type="SUPFAM" id="SSF50044">
    <property type="entry name" value="SH3-domain"/>
    <property type="match status" value="1"/>
</dbReference>
<feature type="compositionally biased region" description="Polar residues" evidence="3">
    <location>
        <begin position="865"/>
        <end position="886"/>
    </location>
</feature>
<dbReference type="PROSITE" id="PS50002">
    <property type="entry name" value="SH3"/>
    <property type="match status" value="1"/>
</dbReference>
<feature type="compositionally biased region" description="Pro residues" evidence="3">
    <location>
        <begin position="806"/>
        <end position="823"/>
    </location>
</feature>
<feature type="compositionally biased region" description="Pro residues" evidence="3">
    <location>
        <begin position="215"/>
        <end position="227"/>
    </location>
</feature>
<feature type="compositionally biased region" description="Low complexity" evidence="3">
    <location>
        <begin position="280"/>
        <end position="293"/>
    </location>
</feature>
<feature type="region of interest" description="Disordered" evidence="3">
    <location>
        <begin position="62"/>
        <end position="175"/>
    </location>
</feature>